<name>A0A5N5HHW8_9ROSA</name>
<dbReference type="EMBL" id="SMOL01000231">
    <property type="protein sequence ID" value="KAB2622814.1"/>
    <property type="molecule type" value="Genomic_DNA"/>
</dbReference>
<gene>
    <name evidence="2" type="ORF">D8674_024996</name>
</gene>
<protein>
    <recommendedName>
        <fullName evidence="1">DUF7788 domain-containing protein</fullName>
    </recommendedName>
</protein>
<proteinExistence type="predicted"/>
<reference evidence="2 3" key="3">
    <citation type="submission" date="2019-11" db="EMBL/GenBank/DDBJ databases">
        <title>A de novo genome assembly of a pear dwarfing rootstock.</title>
        <authorList>
            <person name="Wang F."/>
            <person name="Wang J."/>
            <person name="Li S."/>
            <person name="Zhang Y."/>
            <person name="Fang M."/>
            <person name="Ma L."/>
            <person name="Zhao Y."/>
            <person name="Jiang S."/>
        </authorList>
    </citation>
    <scope>NUCLEOTIDE SEQUENCE [LARGE SCALE GENOMIC DNA]</scope>
    <source>
        <strain evidence="2">S2</strain>
        <tissue evidence="2">Leaf</tissue>
    </source>
</reference>
<sequence length="242" mass="28358">MDEKHHHKYDRDPHYKLMHDHAMDVFEHDFVIRHIDVDAFADLYVSEAADYFLTTFLSDAHAILAIVMCKSTAMRLFPLVSQSQQPDQSSKEDDQWQQLRKEFLVPLQKYYKRRGKFQLAKVSALNENLKPYQMIQKLFIFNNNMGPDFYGGAAWETHYEAIRTKFKDKGYRDDAVPHILFWDIWYWELPSIALPRPGVTLLRGWSNNLVKSFLENGGDIGSHDVMEATFSDKKFQAFAVVD</sequence>
<evidence type="ECO:0000313" key="2">
    <source>
        <dbReference type="EMBL" id="KAB2622814.1"/>
    </source>
</evidence>
<keyword evidence="3" id="KW-1185">Reference proteome</keyword>
<evidence type="ECO:0000259" key="1">
    <source>
        <dbReference type="Pfam" id="PF25043"/>
    </source>
</evidence>
<dbReference type="InterPro" id="IPR056690">
    <property type="entry name" value="DUF7788"/>
</dbReference>
<dbReference type="InterPro" id="IPR011205">
    <property type="entry name" value="UCP015417_vWA"/>
</dbReference>
<comment type="caution">
    <text evidence="2">The sequence shown here is derived from an EMBL/GenBank/DDBJ whole genome shotgun (WGS) entry which is preliminary data.</text>
</comment>
<feature type="domain" description="DUF7788" evidence="1">
    <location>
        <begin position="123"/>
        <end position="222"/>
    </location>
</feature>
<dbReference type="PANTHER" id="PTHR31373">
    <property type="entry name" value="OS06G0652100 PROTEIN"/>
    <property type="match status" value="1"/>
</dbReference>
<dbReference type="OrthoDB" id="1149618at2759"/>
<evidence type="ECO:0000313" key="3">
    <source>
        <dbReference type="Proteomes" id="UP000327157"/>
    </source>
</evidence>
<dbReference type="AlphaFoldDB" id="A0A5N5HHW8"/>
<accession>A0A5N5HHW8</accession>
<organism evidence="2 3">
    <name type="scientific">Pyrus ussuriensis x Pyrus communis</name>
    <dbReference type="NCBI Taxonomy" id="2448454"/>
    <lineage>
        <taxon>Eukaryota</taxon>
        <taxon>Viridiplantae</taxon>
        <taxon>Streptophyta</taxon>
        <taxon>Embryophyta</taxon>
        <taxon>Tracheophyta</taxon>
        <taxon>Spermatophyta</taxon>
        <taxon>Magnoliopsida</taxon>
        <taxon>eudicotyledons</taxon>
        <taxon>Gunneridae</taxon>
        <taxon>Pentapetalae</taxon>
        <taxon>rosids</taxon>
        <taxon>fabids</taxon>
        <taxon>Rosales</taxon>
        <taxon>Rosaceae</taxon>
        <taxon>Amygdaloideae</taxon>
        <taxon>Maleae</taxon>
        <taxon>Pyrus</taxon>
    </lineage>
</organism>
<reference evidence="3" key="2">
    <citation type="submission" date="2019-10" db="EMBL/GenBank/DDBJ databases">
        <title>A de novo genome assembly of a pear dwarfing rootstock.</title>
        <authorList>
            <person name="Wang F."/>
            <person name="Wang J."/>
            <person name="Li S."/>
            <person name="Zhang Y."/>
            <person name="Fang M."/>
            <person name="Ma L."/>
            <person name="Zhao Y."/>
            <person name="Jiang S."/>
        </authorList>
    </citation>
    <scope>NUCLEOTIDE SEQUENCE [LARGE SCALE GENOMIC DNA]</scope>
</reference>
<dbReference type="Proteomes" id="UP000327157">
    <property type="component" value="Chromosome 4"/>
</dbReference>
<dbReference type="PANTHER" id="PTHR31373:SF17">
    <property type="entry name" value="OS06G0652100 PROTEIN"/>
    <property type="match status" value="1"/>
</dbReference>
<reference evidence="2 3" key="1">
    <citation type="submission" date="2019-09" db="EMBL/GenBank/DDBJ databases">
        <authorList>
            <person name="Ou C."/>
        </authorList>
    </citation>
    <scope>NUCLEOTIDE SEQUENCE [LARGE SCALE GENOMIC DNA]</scope>
    <source>
        <strain evidence="2">S2</strain>
        <tissue evidence="2">Leaf</tissue>
    </source>
</reference>
<dbReference type="Pfam" id="PF25043">
    <property type="entry name" value="DUF7788"/>
    <property type="match status" value="1"/>
</dbReference>